<dbReference type="GeneID" id="8343516"/>
<reference evidence="1" key="1">
    <citation type="journal article" date="2012" name="PLoS Negl. Trop. Dis.">
        <title>A systematically improved high quality genome and transcriptome of the human blood fluke Schistosoma mansoni.</title>
        <authorList>
            <person name="Protasio A.V."/>
            <person name="Tsai I.J."/>
            <person name="Babbage A."/>
            <person name="Nichol S."/>
            <person name="Hunt M."/>
            <person name="Aslett M.A."/>
            <person name="De Silva N."/>
            <person name="Velarde G.S."/>
            <person name="Anderson T.J."/>
            <person name="Clark R.C."/>
            <person name="Davidson C."/>
            <person name="Dillon G.P."/>
            <person name="Holroyd N.E."/>
            <person name="LoVerde P.T."/>
            <person name="Lloyd C."/>
            <person name="McQuillan J."/>
            <person name="Oliveira G."/>
            <person name="Otto T.D."/>
            <person name="Parker-Manuel S.J."/>
            <person name="Quail M.A."/>
            <person name="Wilson R.A."/>
            <person name="Zerlotini A."/>
            <person name="Dunne D.W."/>
            <person name="Berriman M."/>
        </authorList>
    </citation>
    <scope>NUCLEOTIDE SEQUENCE [LARGE SCALE GENOMIC DNA]</scope>
    <source>
        <strain evidence="1">Puerto Rican</strain>
    </source>
</reference>
<keyword evidence="1" id="KW-1185">Reference proteome</keyword>
<organism evidence="1 2">
    <name type="scientific">Schistosoma mansoni</name>
    <name type="common">Blood fluke</name>
    <dbReference type="NCBI Taxonomy" id="6183"/>
    <lineage>
        <taxon>Eukaryota</taxon>
        <taxon>Metazoa</taxon>
        <taxon>Spiralia</taxon>
        <taxon>Lophotrochozoa</taxon>
        <taxon>Platyhelminthes</taxon>
        <taxon>Trematoda</taxon>
        <taxon>Digenea</taxon>
        <taxon>Strigeidida</taxon>
        <taxon>Schistosomatoidea</taxon>
        <taxon>Schistosomatidae</taxon>
        <taxon>Schistosoma</taxon>
    </lineage>
</organism>
<reference evidence="2" key="2">
    <citation type="submission" date="2018-12" db="UniProtKB">
        <authorList>
            <consortium name="WormBaseParasite"/>
        </authorList>
    </citation>
    <scope>IDENTIFICATION</scope>
    <source>
        <strain evidence="2">Puerto Rican</strain>
    </source>
</reference>
<accession>G4LYJ5</accession>
<protein>
    <submittedName>
        <fullName evidence="2">Secreted protein</fullName>
    </submittedName>
</protein>
<evidence type="ECO:0000313" key="1">
    <source>
        <dbReference type="Proteomes" id="UP000008854"/>
    </source>
</evidence>
<dbReference type="KEGG" id="smm:Smp_122280"/>
<dbReference type="RefSeq" id="XP_018646329.1">
    <property type="nucleotide sequence ID" value="XM_018790419.1"/>
</dbReference>
<sequence length="171" mass="19732">MNILHFYLLGVALRVSSHRFVYNITHYTFKSSGNASYNMSENLNGKQFFGDVNTSFLKSWIKDQNTNFSLNIELEINTENRTLNLHSKDYKTNINIEGMKFPNNPWSHLNLSSLPSMMNESDYHTDHQQHKKSVELTEEKFETKLQEAANASNHIKGFLAATNITNNWLGI</sequence>
<dbReference type="CTD" id="8343516"/>
<dbReference type="HOGENOM" id="CLU_1564838_0_0_1"/>
<dbReference type="Proteomes" id="UP000008854">
    <property type="component" value="Unassembled WGS sequence"/>
</dbReference>
<dbReference type="WBParaSite" id="Smp_122280.1">
    <property type="protein sequence ID" value="Smp_122280.1"/>
    <property type="gene ID" value="Smp_122280"/>
</dbReference>
<evidence type="ECO:0000313" key="2">
    <source>
        <dbReference type="WBParaSite" id="Smp_122280.1"/>
    </source>
</evidence>
<proteinExistence type="predicted"/>
<dbReference type="AlphaFoldDB" id="G4LYJ5"/>
<dbReference type="InParanoid" id="G4LYJ5"/>
<dbReference type="OrthoDB" id="6232889at2759"/>
<name>G4LYJ5_SCHMA</name>